<keyword evidence="1" id="KW-1133">Transmembrane helix</keyword>
<proteinExistence type="predicted"/>
<protein>
    <submittedName>
        <fullName evidence="2">Uncharacterized protein</fullName>
    </submittedName>
</protein>
<keyword evidence="1" id="KW-0812">Transmembrane</keyword>
<keyword evidence="3" id="KW-1185">Reference proteome</keyword>
<dbReference type="EMBL" id="ML991837">
    <property type="protein sequence ID" value="KAF2230668.1"/>
    <property type="molecule type" value="Genomic_DNA"/>
</dbReference>
<gene>
    <name evidence="2" type="ORF">EV356DRAFT_325480</name>
</gene>
<dbReference type="Proteomes" id="UP000800092">
    <property type="component" value="Unassembled WGS sequence"/>
</dbReference>
<evidence type="ECO:0000256" key="1">
    <source>
        <dbReference type="SAM" id="Phobius"/>
    </source>
</evidence>
<organism evidence="2 3">
    <name type="scientific">Viridothelium virens</name>
    <name type="common">Speckled blister lichen</name>
    <name type="synonym">Trypethelium virens</name>
    <dbReference type="NCBI Taxonomy" id="1048519"/>
    <lineage>
        <taxon>Eukaryota</taxon>
        <taxon>Fungi</taxon>
        <taxon>Dikarya</taxon>
        <taxon>Ascomycota</taxon>
        <taxon>Pezizomycotina</taxon>
        <taxon>Dothideomycetes</taxon>
        <taxon>Dothideomycetes incertae sedis</taxon>
        <taxon>Trypetheliales</taxon>
        <taxon>Trypetheliaceae</taxon>
        <taxon>Viridothelium</taxon>
    </lineage>
</organism>
<reference evidence="2" key="1">
    <citation type="journal article" date="2020" name="Stud. Mycol.">
        <title>101 Dothideomycetes genomes: a test case for predicting lifestyles and emergence of pathogens.</title>
        <authorList>
            <person name="Haridas S."/>
            <person name="Albert R."/>
            <person name="Binder M."/>
            <person name="Bloem J."/>
            <person name="Labutti K."/>
            <person name="Salamov A."/>
            <person name="Andreopoulos B."/>
            <person name="Baker S."/>
            <person name="Barry K."/>
            <person name="Bills G."/>
            <person name="Bluhm B."/>
            <person name="Cannon C."/>
            <person name="Castanera R."/>
            <person name="Culley D."/>
            <person name="Daum C."/>
            <person name="Ezra D."/>
            <person name="Gonzalez J."/>
            <person name="Henrissat B."/>
            <person name="Kuo A."/>
            <person name="Liang C."/>
            <person name="Lipzen A."/>
            <person name="Lutzoni F."/>
            <person name="Magnuson J."/>
            <person name="Mondo S."/>
            <person name="Nolan M."/>
            <person name="Ohm R."/>
            <person name="Pangilinan J."/>
            <person name="Park H.-J."/>
            <person name="Ramirez L."/>
            <person name="Alfaro M."/>
            <person name="Sun H."/>
            <person name="Tritt A."/>
            <person name="Yoshinaga Y."/>
            <person name="Zwiers L.-H."/>
            <person name="Turgeon B."/>
            <person name="Goodwin S."/>
            <person name="Spatafora J."/>
            <person name="Crous P."/>
            <person name="Grigoriev I."/>
        </authorList>
    </citation>
    <scope>NUCLEOTIDE SEQUENCE</scope>
    <source>
        <strain evidence="2">Tuck. ex Michener</strain>
    </source>
</reference>
<evidence type="ECO:0000313" key="3">
    <source>
        <dbReference type="Proteomes" id="UP000800092"/>
    </source>
</evidence>
<keyword evidence="1" id="KW-0472">Membrane</keyword>
<accession>A0A6A6GYJ4</accession>
<evidence type="ECO:0000313" key="2">
    <source>
        <dbReference type="EMBL" id="KAF2230668.1"/>
    </source>
</evidence>
<name>A0A6A6GYJ4_VIRVR</name>
<feature type="transmembrane region" description="Helical" evidence="1">
    <location>
        <begin position="84"/>
        <end position="105"/>
    </location>
</feature>
<sequence>MSGGEYSRTTKVRTYRTCCTQNPPYFVPVSDCAETLCFPHELCTPPILLLNRWVYDLRDVVRMPRSGEGRREKDSVGGARIDNVWLSCYLATIVWSGTLCFYTVLREIFTYIYTREASISLSKVPR</sequence>
<dbReference type="AlphaFoldDB" id="A0A6A6GYJ4"/>